<protein>
    <submittedName>
        <fullName evidence="2">Uncharacterized protein</fullName>
    </submittedName>
</protein>
<evidence type="ECO:0000313" key="2">
    <source>
        <dbReference type="EMBL" id="CAF5196940.1"/>
    </source>
</evidence>
<evidence type="ECO:0000313" key="3">
    <source>
        <dbReference type="Proteomes" id="UP000676336"/>
    </source>
</evidence>
<name>A0A8S3IFF0_9BILA</name>
<gene>
    <name evidence="2" type="ORF">SMN809_LOCUS74335</name>
</gene>
<feature type="transmembrane region" description="Helical" evidence="1">
    <location>
        <begin position="23"/>
        <end position="46"/>
    </location>
</feature>
<feature type="non-terminal residue" evidence="2">
    <location>
        <position position="1"/>
    </location>
</feature>
<reference evidence="2" key="1">
    <citation type="submission" date="2021-02" db="EMBL/GenBank/DDBJ databases">
        <authorList>
            <person name="Nowell W R."/>
        </authorList>
    </citation>
    <scope>NUCLEOTIDE SEQUENCE</scope>
</reference>
<sequence>MSVVINTQNASVIHNGSDMNSGAIAGLAIGCTISAAIIIIVCIMISKLLGYCKDRRTP</sequence>
<dbReference type="Proteomes" id="UP000676336">
    <property type="component" value="Unassembled WGS sequence"/>
</dbReference>
<organism evidence="2 3">
    <name type="scientific">Rotaria magnacalcarata</name>
    <dbReference type="NCBI Taxonomy" id="392030"/>
    <lineage>
        <taxon>Eukaryota</taxon>
        <taxon>Metazoa</taxon>
        <taxon>Spiralia</taxon>
        <taxon>Gnathifera</taxon>
        <taxon>Rotifera</taxon>
        <taxon>Eurotatoria</taxon>
        <taxon>Bdelloidea</taxon>
        <taxon>Philodinida</taxon>
        <taxon>Philodinidae</taxon>
        <taxon>Rotaria</taxon>
    </lineage>
</organism>
<keyword evidence="1" id="KW-0472">Membrane</keyword>
<dbReference type="EMBL" id="CAJOBI010329933">
    <property type="protein sequence ID" value="CAF5196940.1"/>
    <property type="molecule type" value="Genomic_DNA"/>
</dbReference>
<keyword evidence="1" id="KW-0812">Transmembrane</keyword>
<accession>A0A8S3IFF0</accession>
<proteinExistence type="predicted"/>
<keyword evidence="1" id="KW-1133">Transmembrane helix</keyword>
<comment type="caution">
    <text evidence="2">The sequence shown here is derived from an EMBL/GenBank/DDBJ whole genome shotgun (WGS) entry which is preliminary data.</text>
</comment>
<dbReference type="AlphaFoldDB" id="A0A8S3IFF0"/>
<evidence type="ECO:0000256" key="1">
    <source>
        <dbReference type="SAM" id="Phobius"/>
    </source>
</evidence>